<protein>
    <recommendedName>
        <fullName evidence="2">Aminotransferase-like plant mobile domain-containing protein</fullName>
    </recommendedName>
</protein>
<dbReference type="EMBL" id="JARKNE010000005">
    <property type="protein sequence ID" value="KAK5830155.1"/>
    <property type="molecule type" value="Genomic_DNA"/>
</dbReference>
<dbReference type="Pfam" id="PF10536">
    <property type="entry name" value="PMD"/>
    <property type="match status" value="1"/>
</dbReference>
<feature type="compositionally biased region" description="Acidic residues" evidence="1">
    <location>
        <begin position="274"/>
        <end position="284"/>
    </location>
</feature>
<evidence type="ECO:0000259" key="2">
    <source>
        <dbReference type="Pfam" id="PF10536"/>
    </source>
</evidence>
<feature type="region of interest" description="Disordered" evidence="1">
    <location>
        <begin position="334"/>
        <end position="394"/>
    </location>
</feature>
<feature type="domain" description="Aminotransferase-like plant mobile" evidence="2">
    <location>
        <begin position="2"/>
        <end position="236"/>
    </location>
</feature>
<dbReference type="PANTHER" id="PTHR46033:SF8">
    <property type="entry name" value="PROTEIN MAINTENANCE OF MERISTEMS-LIKE"/>
    <property type="match status" value="1"/>
</dbReference>
<feature type="compositionally biased region" description="Basic and acidic residues" evidence="1">
    <location>
        <begin position="375"/>
        <end position="394"/>
    </location>
</feature>
<comment type="caution">
    <text evidence="3">The sequence shown here is derived from an EMBL/GenBank/DDBJ whole genome shotgun (WGS) entry which is preliminary data.</text>
</comment>
<organism evidence="3 4">
    <name type="scientific">Gossypium arboreum</name>
    <name type="common">Tree cotton</name>
    <name type="synonym">Gossypium nanking</name>
    <dbReference type="NCBI Taxonomy" id="29729"/>
    <lineage>
        <taxon>Eukaryota</taxon>
        <taxon>Viridiplantae</taxon>
        <taxon>Streptophyta</taxon>
        <taxon>Embryophyta</taxon>
        <taxon>Tracheophyta</taxon>
        <taxon>Spermatophyta</taxon>
        <taxon>Magnoliopsida</taxon>
        <taxon>eudicotyledons</taxon>
        <taxon>Gunneridae</taxon>
        <taxon>Pentapetalae</taxon>
        <taxon>rosids</taxon>
        <taxon>malvids</taxon>
        <taxon>Malvales</taxon>
        <taxon>Malvaceae</taxon>
        <taxon>Malvoideae</taxon>
        <taxon>Gossypium</taxon>
    </lineage>
</organism>
<reference evidence="3 4" key="1">
    <citation type="submission" date="2023-03" db="EMBL/GenBank/DDBJ databases">
        <title>WGS of Gossypium arboreum.</title>
        <authorList>
            <person name="Yu D."/>
        </authorList>
    </citation>
    <scope>NUCLEOTIDE SEQUENCE [LARGE SCALE GENOMIC DNA]</scope>
    <source>
        <tissue evidence="3">Leaf</tissue>
    </source>
</reference>
<name>A0ABR0PT26_GOSAR</name>
<evidence type="ECO:0000313" key="3">
    <source>
        <dbReference type="EMBL" id="KAK5830155.1"/>
    </source>
</evidence>
<feature type="region of interest" description="Disordered" evidence="1">
    <location>
        <begin position="268"/>
        <end position="308"/>
    </location>
</feature>
<feature type="compositionally biased region" description="Polar residues" evidence="1">
    <location>
        <begin position="362"/>
        <end position="372"/>
    </location>
</feature>
<gene>
    <name evidence="3" type="ORF">PVK06_013949</name>
</gene>
<proteinExistence type="predicted"/>
<accession>A0ABR0PT26</accession>
<dbReference type="Proteomes" id="UP001358586">
    <property type="component" value="Chromosome 5"/>
</dbReference>
<feature type="compositionally biased region" description="Basic and acidic residues" evidence="1">
    <location>
        <begin position="285"/>
        <end position="294"/>
    </location>
</feature>
<dbReference type="PANTHER" id="PTHR46033">
    <property type="entry name" value="PROTEIN MAIN-LIKE 2"/>
    <property type="match status" value="1"/>
</dbReference>
<keyword evidence="4" id="KW-1185">Reference proteome</keyword>
<feature type="compositionally biased region" description="Pro residues" evidence="1">
    <location>
        <begin position="338"/>
        <end position="357"/>
    </location>
</feature>
<evidence type="ECO:0000256" key="1">
    <source>
        <dbReference type="SAM" id="MobiDB-lite"/>
    </source>
</evidence>
<dbReference type="InterPro" id="IPR044824">
    <property type="entry name" value="MAIN-like"/>
</dbReference>
<dbReference type="InterPro" id="IPR019557">
    <property type="entry name" value="AminoTfrase-like_pln_mobile"/>
</dbReference>
<sequence>MHLIGGVLVPDSHGSEVSLMYLPLLSNLHNTRSYSWGSAVLATLYRELCRTTDPSAMDIGGCLILLQSWALYRMPFLASISHQPYIFPLVNRWSTNPGIGRSYTVPIYRLMIENHSGEGFIWMPYSVPKIMAVIPSHAYVHSNLWCISAPLIHFQTVEWYHGDRVLRQFGCIQYIPTQPVRLPTKLHGMTRRGMHWADWGDVHEEYVTMWNNRFGRIPPMDRCLDLRPSTQYLQWYYEKGKPFLFGGRSMVVPPHTTRIGQYFLDPHHALAPEPEPEPEPEAVPDPERRPEPELHSGTSSYHPDLGADDYFPGSSAQGYYSDFDIFSPLPHLHSTPPGSYPPSYSTPPGPYPEPFSTPPGSSSSVAFETFSTPLHMDEENVDRCSRPQRERRAP</sequence>
<evidence type="ECO:0000313" key="4">
    <source>
        <dbReference type="Proteomes" id="UP001358586"/>
    </source>
</evidence>